<feature type="transmembrane region" description="Helical" evidence="1">
    <location>
        <begin position="100"/>
        <end position="122"/>
    </location>
</feature>
<protein>
    <recommendedName>
        <fullName evidence="4">DUF2232 domain-containing protein</fullName>
    </recommendedName>
</protein>
<keyword evidence="1" id="KW-1133">Transmembrane helix</keyword>
<sequence length="310" mass="34715">MKGISLRSRISFIGGILLLAFLCGSMPLISIPCMVLFSILVIGLQQQMGWTGTALLGMIAMVIVAQWLPPAFAVCLVLFGWGSGALVAWGSHRQWHSSRLWVVTMVYMCVCIGLLCIGMQWFESISILTIIQQESQKILQMAVSQYGVSQAIEDDRLIAAKEVKEIVQLIPYVLPGTGIVIMSILAYVVNKFGLFLAQRGPKQVAPFAPIHSWEIGWGVLYLYILSLIIKYWGDVLSLTWVYVVGVNLMQVSFFFVSVQGLASIFSMLHRKYRRKGVQVLCLFLFFCMPLFSYITFILGAISMVANYRKK</sequence>
<feature type="transmembrane region" description="Helical" evidence="1">
    <location>
        <begin position="239"/>
        <end position="268"/>
    </location>
</feature>
<feature type="transmembrane region" description="Helical" evidence="1">
    <location>
        <begin position="169"/>
        <end position="189"/>
    </location>
</feature>
<keyword evidence="3" id="KW-1185">Reference proteome</keyword>
<accession>A0A134CJJ8</accession>
<dbReference type="AlphaFoldDB" id="A0A134CJJ8"/>
<evidence type="ECO:0008006" key="4">
    <source>
        <dbReference type="Google" id="ProtNLM"/>
    </source>
</evidence>
<reference evidence="3" key="1">
    <citation type="submission" date="2016-01" db="EMBL/GenBank/DDBJ databases">
        <authorList>
            <person name="Mitreva M."/>
            <person name="Pepin K.H."/>
            <person name="Mihindukulasuriya K.A."/>
            <person name="Fulton R."/>
            <person name="Fronick C."/>
            <person name="O'Laughlin M."/>
            <person name="Miner T."/>
            <person name="Herter B."/>
            <person name="Rosa B.A."/>
            <person name="Cordes M."/>
            <person name="Tomlinson C."/>
            <person name="Wollam A."/>
            <person name="Palsikar V.B."/>
            <person name="Mardis E.R."/>
            <person name="Wilson R.K."/>
        </authorList>
    </citation>
    <scope>NUCLEOTIDE SEQUENCE [LARGE SCALE GENOMIC DNA]</scope>
    <source>
        <strain evidence="3">KA00182</strain>
    </source>
</reference>
<feature type="transmembrane region" description="Helical" evidence="1">
    <location>
        <begin position="12"/>
        <end position="42"/>
    </location>
</feature>
<evidence type="ECO:0000256" key="1">
    <source>
        <dbReference type="SAM" id="Phobius"/>
    </source>
</evidence>
<dbReference type="STRING" id="1588748.HMPREF3182_00506"/>
<gene>
    <name evidence="2" type="ORF">HMPREF3182_00506</name>
</gene>
<feature type="transmembrane region" description="Helical" evidence="1">
    <location>
        <begin position="280"/>
        <end position="305"/>
    </location>
</feature>
<keyword evidence="1" id="KW-0472">Membrane</keyword>
<comment type="caution">
    <text evidence="2">The sequence shown here is derived from an EMBL/GenBank/DDBJ whole genome shotgun (WGS) entry which is preliminary data.</text>
</comment>
<name>A0A134CJJ8_9FIRM</name>
<dbReference type="PANTHER" id="PTHR41324">
    <property type="entry name" value="MEMBRANE PROTEIN-RELATED"/>
    <property type="match status" value="1"/>
</dbReference>
<dbReference type="InterPro" id="IPR018710">
    <property type="entry name" value="DUF2232"/>
</dbReference>
<keyword evidence="1" id="KW-0812">Transmembrane</keyword>
<dbReference type="Pfam" id="PF09991">
    <property type="entry name" value="DUF2232"/>
    <property type="match status" value="1"/>
</dbReference>
<feature type="transmembrane region" description="Helical" evidence="1">
    <location>
        <begin position="54"/>
        <end position="79"/>
    </location>
</feature>
<dbReference type="PATRIC" id="fig|1588748.3.peg.487"/>
<dbReference type="PANTHER" id="PTHR41324:SF1">
    <property type="entry name" value="DUF2232 DOMAIN-CONTAINING PROTEIN"/>
    <property type="match status" value="1"/>
</dbReference>
<dbReference type="EMBL" id="LSDT01000014">
    <property type="protein sequence ID" value="KXB92386.1"/>
    <property type="molecule type" value="Genomic_DNA"/>
</dbReference>
<evidence type="ECO:0000313" key="3">
    <source>
        <dbReference type="Proteomes" id="UP000070160"/>
    </source>
</evidence>
<evidence type="ECO:0000313" key="2">
    <source>
        <dbReference type="EMBL" id="KXB92386.1"/>
    </source>
</evidence>
<feature type="transmembrane region" description="Helical" evidence="1">
    <location>
        <begin position="210"/>
        <end position="233"/>
    </location>
</feature>
<proteinExistence type="predicted"/>
<dbReference type="Proteomes" id="UP000070160">
    <property type="component" value="Unassembled WGS sequence"/>
</dbReference>
<organism evidence="2 3">
    <name type="scientific">Megasphaera hutchinsoni</name>
    <dbReference type="NCBI Taxonomy" id="1588748"/>
    <lineage>
        <taxon>Bacteria</taxon>
        <taxon>Bacillati</taxon>
        <taxon>Bacillota</taxon>
        <taxon>Negativicutes</taxon>
        <taxon>Veillonellales</taxon>
        <taxon>Veillonellaceae</taxon>
        <taxon>Megasphaera</taxon>
    </lineage>
</organism>